<keyword evidence="2" id="KW-0812">Transmembrane</keyword>
<dbReference type="PANTHER" id="PTHR34351:SF1">
    <property type="entry name" value="SLR1927 PROTEIN"/>
    <property type="match status" value="1"/>
</dbReference>
<dbReference type="InterPro" id="IPR011635">
    <property type="entry name" value="CARDB"/>
</dbReference>
<gene>
    <name evidence="5" type="ORF">GFD22_06080</name>
</gene>
<feature type="transmembrane region" description="Helical" evidence="2">
    <location>
        <begin position="37"/>
        <end position="58"/>
    </location>
</feature>
<sequence>MTAPAVLRRITATGWLGVLLAVGGGLGFALSGWRELLAVTLASGALLAVAVAMTFGGVDCRATVEPDAFRLVVGTSSRITVNVRNPGGRRTGRLRAWLAVDSERVPLTVPALEPGGEATVAVPFVAESRGLVRVGPLHVFRGDPLGLARHGRRLAGFRTVIVHPPTVPLPERRGNGPLDPDGASDGRPAADGMAFRRLREYAPGDDVRRIHWPSSAKTGVPVVRESESTRRDDLCLMLDDAPDHYRDADEFECAVSVLASIGVHALARSRTLTVRCGPRLVRPDRSELLLDACGSIPPLAALARSNEDNEDDENGGDDGYGGNMASGAHPAWWSGWTPAKHSHPFAADAWPSSRYWITGSPATDAQPPRSSQLPQPQWQPRPSVMFHVKPGDASGLARGGTGTTVVTVGALGDLPMVWAALP</sequence>
<feature type="region of interest" description="Disordered" evidence="1">
    <location>
        <begin position="301"/>
        <end position="323"/>
    </location>
</feature>
<protein>
    <submittedName>
        <fullName evidence="5">DUF58 domain-containing protein</fullName>
    </submittedName>
</protein>
<feature type="domain" description="CARDB" evidence="4">
    <location>
        <begin position="71"/>
        <end position="131"/>
    </location>
</feature>
<keyword evidence="2" id="KW-1133">Transmembrane helix</keyword>
<dbReference type="OrthoDB" id="9812729at2"/>
<dbReference type="PANTHER" id="PTHR34351">
    <property type="entry name" value="SLR1927 PROTEIN-RELATED"/>
    <property type="match status" value="1"/>
</dbReference>
<evidence type="ECO:0000259" key="3">
    <source>
        <dbReference type="Pfam" id="PF01882"/>
    </source>
</evidence>
<evidence type="ECO:0000259" key="4">
    <source>
        <dbReference type="Pfam" id="PF07705"/>
    </source>
</evidence>
<dbReference type="Pfam" id="PF01882">
    <property type="entry name" value="DUF58"/>
    <property type="match status" value="1"/>
</dbReference>
<evidence type="ECO:0000256" key="1">
    <source>
        <dbReference type="SAM" id="MobiDB-lite"/>
    </source>
</evidence>
<comment type="caution">
    <text evidence="5">The sequence shown here is derived from an EMBL/GenBank/DDBJ whole genome shotgun (WGS) entry which is preliminary data.</text>
</comment>
<proteinExistence type="predicted"/>
<dbReference type="InterPro" id="IPR002881">
    <property type="entry name" value="DUF58"/>
</dbReference>
<dbReference type="AlphaFoldDB" id="A0A7K3THI6"/>
<accession>A0A7K3THI6</accession>
<feature type="transmembrane region" description="Helical" evidence="2">
    <location>
        <begin position="12"/>
        <end position="30"/>
    </location>
</feature>
<organism evidence="5 6">
    <name type="scientific">Bifidobacterium avesanii</name>
    <dbReference type="NCBI Taxonomy" id="1798157"/>
    <lineage>
        <taxon>Bacteria</taxon>
        <taxon>Bacillati</taxon>
        <taxon>Actinomycetota</taxon>
        <taxon>Actinomycetes</taxon>
        <taxon>Bifidobacteriales</taxon>
        <taxon>Bifidobacteriaceae</taxon>
        <taxon>Bifidobacterium</taxon>
    </lineage>
</organism>
<keyword evidence="6" id="KW-1185">Reference proteome</keyword>
<feature type="region of interest" description="Disordered" evidence="1">
    <location>
        <begin position="165"/>
        <end position="189"/>
    </location>
</feature>
<dbReference type="RefSeq" id="WP_152350212.1">
    <property type="nucleotide sequence ID" value="NZ_WBSN01000006.1"/>
</dbReference>
<feature type="domain" description="DUF58" evidence="3">
    <location>
        <begin position="198"/>
        <end position="263"/>
    </location>
</feature>
<dbReference type="Proteomes" id="UP000469763">
    <property type="component" value="Unassembled WGS sequence"/>
</dbReference>
<name>A0A7K3THI6_9BIFI</name>
<dbReference type="EMBL" id="WHZY01000007">
    <property type="protein sequence ID" value="NEG78541.1"/>
    <property type="molecule type" value="Genomic_DNA"/>
</dbReference>
<feature type="compositionally biased region" description="Low complexity" evidence="1">
    <location>
        <begin position="366"/>
        <end position="379"/>
    </location>
</feature>
<keyword evidence="2" id="KW-0472">Membrane</keyword>
<dbReference type="Pfam" id="PF07705">
    <property type="entry name" value="CARDB"/>
    <property type="match status" value="1"/>
</dbReference>
<feature type="region of interest" description="Disordered" evidence="1">
    <location>
        <begin position="358"/>
        <end position="379"/>
    </location>
</feature>
<evidence type="ECO:0000313" key="5">
    <source>
        <dbReference type="EMBL" id="NEG78541.1"/>
    </source>
</evidence>
<reference evidence="5 6" key="1">
    <citation type="submission" date="2019-10" db="EMBL/GenBank/DDBJ databases">
        <title>Bifidobacterium from non-human primates.</title>
        <authorList>
            <person name="Modesto M."/>
        </authorList>
    </citation>
    <scope>NUCLEOTIDE SEQUENCE [LARGE SCALE GENOMIC DNA]</scope>
    <source>
        <strain evidence="5 6">TREC</strain>
    </source>
</reference>
<evidence type="ECO:0000313" key="6">
    <source>
        <dbReference type="Proteomes" id="UP000469763"/>
    </source>
</evidence>
<evidence type="ECO:0000256" key="2">
    <source>
        <dbReference type="SAM" id="Phobius"/>
    </source>
</evidence>